<feature type="transmembrane region" description="Helical" evidence="9">
    <location>
        <begin position="20"/>
        <end position="41"/>
    </location>
</feature>
<name>A0A2Z5V2Q1_9COXI</name>
<keyword evidence="5 9" id="KW-0472">Membrane</keyword>
<feature type="domain" description="Ancillary SecYEG translocon subunit/Cell division coordinator CpoB TPR" evidence="10">
    <location>
        <begin position="14"/>
        <end position="208"/>
    </location>
</feature>
<accession>A0A2Z5V2Q1</accession>
<dbReference type="Proteomes" id="UP000282483">
    <property type="component" value="Chromosome"/>
</dbReference>
<gene>
    <name evidence="11" type="ORF">RVIR1_02050</name>
</gene>
<sequence length="211" mass="23680">MNELAELEQAERIKGWCREYGVGIMLGIVFAIVGSIGWHYWQQTRENNAVNAAMVYESFVASIQKNNLTTVEAIAKSLLQNYPKTPYASLAALQLAKQAVNQNNLSEAENKLIWVIQHGKSESLRAVARTRLARVLFAENQAERALKMLDEYNDNVAYEPLILEEKGDIFQRLGNLSSALQNYLAAEKLFSESAIDQPLLSMKISNLTKSN</sequence>
<organism evidence="11 12">
    <name type="scientific">Candidatus Rickettsiella viridis</name>
    <dbReference type="NCBI Taxonomy" id="676208"/>
    <lineage>
        <taxon>Bacteria</taxon>
        <taxon>Pseudomonadati</taxon>
        <taxon>Pseudomonadota</taxon>
        <taxon>Gammaproteobacteria</taxon>
        <taxon>Legionellales</taxon>
        <taxon>Coxiellaceae</taxon>
        <taxon>Rickettsiella</taxon>
    </lineage>
</organism>
<evidence type="ECO:0000256" key="3">
    <source>
        <dbReference type="ARBA" id="ARBA00022692"/>
    </source>
</evidence>
<dbReference type="GO" id="GO:0005886">
    <property type="term" value="C:plasma membrane"/>
    <property type="evidence" value="ECO:0007669"/>
    <property type="project" value="UniProtKB-SubCell"/>
</dbReference>
<dbReference type="EMBL" id="AP018005">
    <property type="protein sequence ID" value="BBB14742.1"/>
    <property type="molecule type" value="Genomic_DNA"/>
</dbReference>
<keyword evidence="12" id="KW-1185">Reference proteome</keyword>
<comment type="subcellular location">
    <subcellularLocation>
        <location evidence="1">Cell membrane</location>
        <topology evidence="1">Single-pass type II membrane protein</topology>
    </subcellularLocation>
</comment>
<evidence type="ECO:0000256" key="8">
    <source>
        <dbReference type="ARBA" id="ARBA00024235"/>
    </source>
</evidence>
<dbReference type="GO" id="GO:0044877">
    <property type="term" value="F:protein-containing complex binding"/>
    <property type="evidence" value="ECO:0007669"/>
    <property type="project" value="InterPro"/>
</dbReference>
<comment type="similarity">
    <text evidence="7">Belongs to the YfgM family.</text>
</comment>
<keyword evidence="2" id="KW-1003">Cell membrane</keyword>
<evidence type="ECO:0000256" key="6">
    <source>
        <dbReference type="ARBA" id="ARBA00023186"/>
    </source>
</evidence>
<dbReference type="RefSeq" id="WP_126322257.1">
    <property type="nucleotide sequence ID" value="NZ_AP018005.1"/>
</dbReference>
<evidence type="ECO:0000256" key="9">
    <source>
        <dbReference type="SAM" id="Phobius"/>
    </source>
</evidence>
<dbReference type="PIRSF" id="PIRSF006170">
    <property type="entry name" value="YfgM"/>
    <property type="match status" value="1"/>
</dbReference>
<evidence type="ECO:0000313" key="12">
    <source>
        <dbReference type="Proteomes" id="UP000282483"/>
    </source>
</evidence>
<dbReference type="Pfam" id="PF09976">
    <property type="entry name" value="TPR_21"/>
    <property type="match status" value="1"/>
</dbReference>
<dbReference type="PANTHER" id="PTHR38035:SF1">
    <property type="entry name" value="ANCILLARY SECYEG TRANSLOCON SUBUNIT"/>
    <property type="match status" value="1"/>
</dbReference>
<evidence type="ECO:0000313" key="11">
    <source>
        <dbReference type="EMBL" id="BBB14742.1"/>
    </source>
</evidence>
<evidence type="ECO:0000259" key="10">
    <source>
        <dbReference type="Pfam" id="PF09976"/>
    </source>
</evidence>
<dbReference type="PANTHER" id="PTHR38035">
    <property type="entry name" value="UPF0070 PROTEIN YFGM"/>
    <property type="match status" value="1"/>
</dbReference>
<evidence type="ECO:0000256" key="5">
    <source>
        <dbReference type="ARBA" id="ARBA00023136"/>
    </source>
</evidence>
<keyword evidence="3 9" id="KW-0812">Transmembrane</keyword>
<proteinExistence type="inferred from homology"/>
<dbReference type="InterPro" id="IPR018704">
    <property type="entry name" value="SecYEG/CpoB_TPR"/>
</dbReference>
<dbReference type="InterPro" id="IPR011990">
    <property type="entry name" value="TPR-like_helical_dom_sf"/>
</dbReference>
<dbReference type="Gene3D" id="1.25.40.10">
    <property type="entry name" value="Tetratricopeptide repeat domain"/>
    <property type="match status" value="1"/>
</dbReference>
<dbReference type="InterPro" id="IPR026039">
    <property type="entry name" value="YfgM"/>
</dbReference>
<evidence type="ECO:0000256" key="1">
    <source>
        <dbReference type="ARBA" id="ARBA00004401"/>
    </source>
</evidence>
<reference evidence="11 12" key="1">
    <citation type="submission" date="2017-03" db="EMBL/GenBank/DDBJ databases">
        <title>The genome sequence of Candidatus Rickettsiella viridis.</title>
        <authorList>
            <person name="Nikoh N."/>
            <person name="Tsuchida T."/>
            <person name="Yamaguchi K."/>
            <person name="Maeda T."/>
            <person name="Shigenobu S."/>
            <person name="Fukatsu T."/>
        </authorList>
    </citation>
    <scope>NUCLEOTIDE SEQUENCE [LARGE SCALE GENOMIC DNA]</scope>
    <source>
        <strain evidence="11 12">Ap-RA04</strain>
    </source>
</reference>
<keyword evidence="6" id="KW-0143">Chaperone</keyword>
<evidence type="ECO:0000256" key="2">
    <source>
        <dbReference type="ARBA" id="ARBA00022475"/>
    </source>
</evidence>
<dbReference type="SUPFAM" id="SSF48452">
    <property type="entry name" value="TPR-like"/>
    <property type="match status" value="1"/>
</dbReference>
<dbReference type="AlphaFoldDB" id="A0A2Z5V2Q1"/>
<dbReference type="KEGG" id="rvi:RVIR1_02050"/>
<dbReference type="OrthoDB" id="9789675at2"/>
<evidence type="ECO:0000256" key="7">
    <source>
        <dbReference type="ARBA" id="ARBA00024197"/>
    </source>
</evidence>
<protein>
    <recommendedName>
        <fullName evidence="8">Ancillary SecYEG translocon subunit</fullName>
    </recommendedName>
</protein>
<evidence type="ECO:0000256" key="4">
    <source>
        <dbReference type="ARBA" id="ARBA00022989"/>
    </source>
</evidence>
<keyword evidence="4 9" id="KW-1133">Transmembrane helix</keyword>